<dbReference type="Proteomes" id="UP000419138">
    <property type="component" value="Unassembled WGS sequence"/>
</dbReference>
<gene>
    <name evidence="1" type="ORF">FF041_36745</name>
</gene>
<organism evidence="1 2">
    <name type="scientific">Streptomyces jumonjinensis</name>
    <dbReference type="NCBI Taxonomy" id="1945"/>
    <lineage>
        <taxon>Bacteria</taxon>
        <taxon>Bacillati</taxon>
        <taxon>Actinomycetota</taxon>
        <taxon>Actinomycetes</taxon>
        <taxon>Kitasatosporales</taxon>
        <taxon>Streptomycetaceae</taxon>
        <taxon>Streptomyces</taxon>
    </lineage>
</organism>
<comment type="caution">
    <text evidence="1">The sequence shown here is derived from an EMBL/GenBank/DDBJ whole genome shotgun (WGS) entry which is preliminary data.</text>
</comment>
<proteinExistence type="predicted"/>
<dbReference type="OrthoDB" id="4091063at2"/>
<protein>
    <submittedName>
        <fullName evidence="1">Uncharacterized protein</fullName>
    </submittedName>
</protein>
<dbReference type="RefSeq" id="WP_153526873.1">
    <property type="nucleotide sequence ID" value="NZ_JBEPDZ010000027.1"/>
</dbReference>
<accession>A0A646KWR0</accession>
<evidence type="ECO:0000313" key="1">
    <source>
        <dbReference type="EMBL" id="MQT05446.1"/>
    </source>
</evidence>
<name>A0A646KWR0_STRJU</name>
<dbReference type="AlphaFoldDB" id="A0A646KWR0"/>
<reference evidence="1 2" key="1">
    <citation type="submission" date="2019-05" db="EMBL/GenBank/DDBJ databases">
        <title>Comparative genomics and metabolomics analyses of clavulanic acid producing Streptomyces species provides insight into specialized metabolism and evolution of beta-lactam biosynthetic gene clusters.</title>
        <authorList>
            <person name="Moore M.A."/>
            <person name="Cruz-Morales P."/>
            <person name="Barona Gomez F."/>
            <person name="Kapil T."/>
        </authorList>
    </citation>
    <scope>NUCLEOTIDE SEQUENCE [LARGE SCALE GENOMIC DNA]</scope>
    <source>
        <strain evidence="1 2">NRRL 5741</strain>
    </source>
</reference>
<dbReference type="EMBL" id="VCLA01000201">
    <property type="protein sequence ID" value="MQT05446.1"/>
    <property type="molecule type" value="Genomic_DNA"/>
</dbReference>
<evidence type="ECO:0000313" key="2">
    <source>
        <dbReference type="Proteomes" id="UP000419138"/>
    </source>
</evidence>
<keyword evidence="2" id="KW-1185">Reference proteome</keyword>
<sequence length="205" mass="22488">MTIAALPDHNRLNDPLWLGLFHAYRAVILPLRHNGWTTDVELCSGEYHVRADLGDGTELIIASEGALPADPADVTGWLVQRRSTDENADSRHMVYDSTPAGSQRHHGNALVPLFARIDKLYAARGSDGLIVSSCHIAPYGATHKQTAGVRTPGAAIAQYLTWSDRLVTEEGYRHIWERPDDEGDPLGVFESVGHITTVRVTRTCA</sequence>